<dbReference type="PIRSF" id="PIRSF037016">
    <property type="entry name" value="Pseudouridin_synth_euk_prd"/>
    <property type="match status" value="1"/>
</dbReference>
<dbReference type="SUPFAM" id="SSF55120">
    <property type="entry name" value="Pseudouridine synthase"/>
    <property type="match status" value="1"/>
</dbReference>
<accession>A0ABQ8XWU0</accession>
<dbReference type="PANTHER" id="PTHR13326">
    <property type="entry name" value="TRNA PSEUDOURIDINE SYNTHASE D"/>
    <property type="match status" value="1"/>
</dbReference>
<evidence type="ECO:0000259" key="4">
    <source>
        <dbReference type="PROSITE" id="PS50984"/>
    </source>
</evidence>
<dbReference type="CDD" id="cd02576">
    <property type="entry name" value="PseudoU_synth_ScPUS7"/>
    <property type="match status" value="1"/>
</dbReference>
<keyword evidence="2" id="KW-0413">Isomerase</keyword>
<proteinExistence type="inferred from homology"/>
<reference evidence="5" key="1">
    <citation type="submission" date="2022-08" db="EMBL/GenBank/DDBJ databases">
        <title>Novel sulfate-reducing endosymbionts in the free-living metamonad Anaeramoeba.</title>
        <authorList>
            <person name="Jerlstrom-Hultqvist J."/>
            <person name="Cepicka I."/>
            <person name="Gallot-Lavallee L."/>
            <person name="Salas-Leiva D."/>
            <person name="Curtis B.A."/>
            <person name="Zahonova K."/>
            <person name="Pipaliya S."/>
            <person name="Dacks J."/>
            <person name="Roger A.J."/>
        </authorList>
    </citation>
    <scope>NUCLEOTIDE SEQUENCE</scope>
    <source>
        <strain evidence="5">Schooner1</strain>
    </source>
</reference>
<dbReference type="InterPro" id="IPR001656">
    <property type="entry name" value="PsdUridine_synth_TruD"/>
</dbReference>
<dbReference type="NCBIfam" id="TIGR00094">
    <property type="entry name" value="tRNA_TruD_broad"/>
    <property type="match status" value="1"/>
</dbReference>
<dbReference type="InterPro" id="IPR056963">
    <property type="entry name" value="PUS7L_N"/>
</dbReference>
<dbReference type="Pfam" id="PF01142">
    <property type="entry name" value="TruD"/>
    <property type="match status" value="1"/>
</dbReference>
<dbReference type="InterPro" id="IPR042214">
    <property type="entry name" value="TruD_catalytic"/>
</dbReference>
<evidence type="ECO:0000256" key="2">
    <source>
        <dbReference type="ARBA" id="ARBA00023235"/>
    </source>
</evidence>
<dbReference type="Gene3D" id="3.30.2350.20">
    <property type="entry name" value="TruD, catalytic domain"/>
    <property type="match status" value="2"/>
</dbReference>
<sequence>MKRSIDKDQERPKIGLTEEVVGITEYLSDRELKFTGILKHRYSDFNVHEIDPNNEIVKLDNITTIETENGNEEEEEKEEKNENEEEEEEEESPAKKTQQTLTKIFDEKIVQNFIGWVTKNDLSNPTFQFPTTQDKEARTTVHKSIKQGYPNLTTHTGSNQCVIADLTKESSRSTFERRGNNNNSRWPKNRPKHLQFVLYKENKTSNEIFGLLARFLRLNEKYFKIAGLKDKRGITTQLCTYQQLDGQRLLDLNRRLRGFKVGNCKYVNTPLSLGTLKGNLFKVILRNVEGDKQKIEESIAHCSKYGFINYFGMQRFGENVKAPTHKIGLAIIQQEWEKAVRLIMSPRGSEKFRVQKAKKIFLNENNYRQCERMLDRNMYVEKNICRNLNRDNNNWKGAIMAIPKHLKALYIHSYQSYIWNTVTSARIKHSHQIIEGDLIKADGKYRVITQKEINSNKYSLKDLYLPLPGPKKDLVLPKNQFGEMFVDLLKKDSINFDSFNSLQKVFICSGDFRSIIAIPGEIKFSFIKYTDSTISLIENDWQILERKRSKSKENEEEQQKEQGTEQKKETEEEQEQEKQKKQEKGEEKANNTEKEKETKKDIETKEGTGKGGEKEIEIENENENEKEKEPKELLALQLEFSLKSSQYATMFVREISKMKTSRNYQVSLKSGERNTLKKRRRNFKN</sequence>
<organism evidence="5 6">
    <name type="scientific">Anaeramoeba flamelloides</name>
    <dbReference type="NCBI Taxonomy" id="1746091"/>
    <lineage>
        <taxon>Eukaryota</taxon>
        <taxon>Metamonada</taxon>
        <taxon>Anaeramoebidae</taxon>
        <taxon>Anaeramoeba</taxon>
    </lineage>
</organism>
<dbReference type="InterPro" id="IPR020103">
    <property type="entry name" value="PsdUridine_synth_cat_dom_sf"/>
</dbReference>
<feature type="compositionally biased region" description="Acidic residues" evidence="3">
    <location>
        <begin position="69"/>
        <end position="91"/>
    </location>
</feature>
<keyword evidence="6" id="KW-1185">Reference proteome</keyword>
<feature type="region of interest" description="Disordered" evidence="3">
    <location>
        <begin position="659"/>
        <end position="685"/>
    </location>
</feature>
<dbReference type="Pfam" id="PF23943">
    <property type="entry name" value="PUS7L_N"/>
    <property type="match status" value="1"/>
</dbReference>
<comment type="caution">
    <text evidence="5">The sequence shown here is derived from an EMBL/GenBank/DDBJ whole genome shotgun (WGS) entry which is preliminary data.</text>
</comment>
<evidence type="ECO:0000256" key="1">
    <source>
        <dbReference type="ARBA" id="ARBA00007953"/>
    </source>
</evidence>
<name>A0ABQ8XWU0_9EUKA</name>
<dbReference type="EMBL" id="JAOAOG010000243">
    <property type="protein sequence ID" value="KAJ6236524.1"/>
    <property type="molecule type" value="Genomic_DNA"/>
</dbReference>
<dbReference type="Proteomes" id="UP001150062">
    <property type="component" value="Unassembled WGS sequence"/>
</dbReference>
<feature type="region of interest" description="Disordered" evidence="3">
    <location>
        <begin position="548"/>
        <end position="630"/>
    </location>
</feature>
<feature type="compositionally biased region" description="Basic residues" evidence="3">
    <location>
        <begin position="676"/>
        <end position="685"/>
    </location>
</feature>
<evidence type="ECO:0000313" key="5">
    <source>
        <dbReference type="EMBL" id="KAJ6236524.1"/>
    </source>
</evidence>
<dbReference type="InterPro" id="IPR011760">
    <property type="entry name" value="PsdUridine_synth_TruD_insert"/>
</dbReference>
<dbReference type="PANTHER" id="PTHR13326:SF21">
    <property type="entry name" value="PSEUDOURIDYLATE SYNTHASE PUS7L"/>
    <property type="match status" value="1"/>
</dbReference>
<feature type="domain" description="TRUD" evidence="4">
    <location>
        <begin position="306"/>
        <end position="518"/>
    </location>
</feature>
<comment type="similarity">
    <text evidence="1">Belongs to the pseudouridine synthase TruD family.</text>
</comment>
<protein>
    <submittedName>
        <fullName evidence="5">Pseudouridylate synthase 7</fullName>
    </submittedName>
</protein>
<evidence type="ECO:0000256" key="3">
    <source>
        <dbReference type="SAM" id="MobiDB-lite"/>
    </source>
</evidence>
<gene>
    <name evidence="5" type="ORF">M0813_27913</name>
</gene>
<evidence type="ECO:0000313" key="6">
    <source>
        <dbReference type="Proteomes" id="UP001150062"/>
    </source>
</evidence>
<feature type="region of interest" description="Disordered" evidence="3">
    <location>
        <begin position="59"/>
        <end position="99"/>
    </location>
</feature>
<dbReference type="PROSITE" id="PS50984">
    <property type="entry name" value="TRUD"/>
    <property type="match status" value="1"/>
</dbReference>